<reference evidence="18 19" key="1">
    <citation type="submission" date="2017-02" db="EMBL/GenBank/DDBJ databases">
        <authorList>
            <person name="Peterson S.W."/>
        </authorList>
    </citation>
    <scope>NUCLEOTIDE SEQUENCE [LARGE SCALE GENOMIC DNA]</scope>
    <source>
        <strain evidence="18 19">ATCC BAA-909</strain>
    </source>
</reference>
<gene>
    <name evidence="18" type="ORF">SAMN02745152_00656</name>
</gene>
<comment type="cofactor">
    <cofactor evidence="1">
        <name>Mg(2+)</name>
        <dbReference type="ChEBI" id="CHEBI:18420"/>
    </cofactor>
</comment>
<dbReference type="RefSeq" id="WP_078930393.1">
    <property type="nucleotide sequence ID" value="NZ_CAMCOW010000138.1"/>
</dbReference>
<evidence type="ECO:0000256" key="1">
    <source>
        <dbReference type="ARBA" id="ARBA00001946"/>
    </source>
</evidence>
<keyword evidence="4" id="KW-0235">DNA replication</keyword>
<protein>
    <recommendedName>
        <fullName evidence="13">8-oxo-dGTP diphosphatase</fullName>
        <ecNumber evidence="12">3.6.1.55</ecNumber>
    </recommendedName>
    <alternativeName>
        <fullName evidence="16">7,8-dihydro-8-oxoguanine-triphosphatase</fullName>
    </alternativeName>
    <alternativeName>
        <fullName evidence="15">Mutator protein MutT</fullName>
    </alternativeName>
    <alternativeName>
        <fullName evidence="14">dGTP pyrophosphohydrolase</fullName>
    </alternativeName>
</protein>
<dbReference type="GO" id="GO:0044715">
    <property type="term" value="F:8-oxo-dGDP phosphatase activity"/>
    <property type="evidence" value="ECO:0007669"/>
    <property type="project" value="TreeGrafter"/>
</dbReference>
<dbReference type="InterPro" id="IPR020476">
    <property type="entry name" value="Nudix_hydrolase"/>
</dbReference>
<dbReference type="PROSITE" id="PS51462">
    <property type="entry name" value="NUDIX"/>
    <property type="match status" value="1"/>
</dbReference>
<dbReference type="InterPro" id="IPR000086">
    <property type="entry name" value="NUDIX_hydrolase_dom"/>
</dbReference>
<dbReference type="InterPro" id="IPR015797">
    <property type="entry name" value="NUDIX_hydrolase-like_dom_sf"/>
</dbReference>
<feature type="domain" description="Nudix hydrolase" evidence="17">
    <location>
        <begin position="1"/>
        <end position="130"/>
    </location>
</feature>
<evidence type="ECO:0000256" key="2">
    <source>
        <dbReference type="ARBA" id="ARBA00005582"/>
    </source>
</evidence>
<dbReference type="GO" id="GO:0035539">
    <property type="term" value="F:8-oxo-7,8-dihydrodeoxyguanosine triphosphate pyrophosphatase activity"/>
    <property type="evidence" value="ECO:0007669"/>
    <property type="project" value="UniProtKB-EC"/>
</dbReference>
<dbReference type="Proteomes" id="UP000190395">
    <property type="component" value="Unassembled WGS sequence"/>
</dbReference>
<evidence type="ECO:0000256" key="7">
    <source>
        <dbReference type="ARBA" id="ARBA00022801"/>
    </source>
</evidence>
<evidence type="ECO:0000259" key="17">
    <source>
        <dbReference type="PROSITE" id="PS51462"/>
    </source>
</evidence>
<dbReference type="GO" id="GO:0006260">
    <property type="term" value="P:DNA replication"/>
    <property type="evidence" value="ECO:0007669"/>
    <property type="project" value="UniProtKB-KW"/>
</dbReference>
<comment type="catalytic activity">
    <reaction evidence="11">
        <text>8-oxo-GTP + H2O = 8-oxo-GMP + diphosphate + H(+)</text>
        <dbReference type="Rhea" id="RHEA:67616"/>
        <dbReference type="ChEBI" id="CHEBI:15377"/>
        <dbReference type="ChEBI" id="CHEBI:15378"/>
        <dbReference type="ChEBI" id="CHEBI:33019"/>
        <dbReference type="ChEBI" id="CHEBI:143553"/>
        <dbReference type="ChEBI" id="CHEBI:145694"/>
    </reaction>
</comment>
<dbReference type="PRINTS" id="PR00502">
    <property type="entry name" value="NUDIXFAMILY"/>
</dbReference>
<comment type="catalytic activity">
    <reaction evidence="10">
        <text>8-oxo-dGTP + H2O = 8-oxo-dGMP + diphosphate + H(+)</text>
        <dbReference type="Rhea" id="RHEA:31575"/>
        <dbReference type="ChEBI" id="CHEBI:15377"/>
        <dbReference type="ChEBI" id="CHEBI:15378"/>
        <dbReference type="ChEBI" id="CHEBI:33019"/>
        <dbReference type="ChEBI" id="CHEBI:63224"/>
        <dbReference type="ChEBI" id="CHEBI:77896"/>
        <dbReference type="EC" id="3.6.1.55"/>
    </reaction>
</comment>
<evidence type="ECO:0000256" key="11">
    <source>
        <dbReference type="ARBA" id="ARBA00036904"/>
    </source>
</evidence>
<organism evidence="18 19">
    <name type="scientific">Treponema berlinense</name>
    <dbReference type="NCBI Taxonomy" id="225004"/>
    <lineage>
        <taxon>Bacteria</taxon>
        <taxon>Pseudomonadati</taxon>
        <taxon>Spirochaetota</taxon>
        <taxon>Spirochaetia</taxon>
        <taxon>Spirochaetales</taxon>
        <taxon>Treponemataceae</taxon>
        <taxon>Treponema</taxon>
    </lineage>
</organism>
<evidence type="ECO:0000256" key="3">
    <source>
        <dbReference type="ARBA" id="ARBA00022457"/>
    </source>
</evidence>
<dbReference type="AlphaFoldDB" id="A0A1T4LRG3"/>
<sequence length="136" mass="15533">MNKKSIACIAFNEKKVFIAHRNPVGQMGGRWEFPGGKVEDGETDEQSIIREFEEEFGVKVSVDKKIAEATFKHNGDDFSLHAYLIHLPHDGMTEKFALTEHTEYRWAELAEIPTLNFVDSDLLIYPQICKFLADSL</sequence>
<evidence type="ECO:0000256" key="4">
    <source>
        <dbReference type="ARBA" id="ARBA00022705"/>
    </source>
</evidence>
<comment type="similarity">
    <text evidence="2">Belongs to the Nudix hydrolase family.</text>
</comment>
<dbReference type="Gene3D" id="3.90.79.10">
    <property type="entry name" value="Nucleoside Triphosphate Pyrophosphohydrolase"/>
    <property type="match status" value="1"/>
</dbReference>
<proteinExistence type="inferred from homology"/>
<evidence type="ECO:0000256" key="8">
    <source>
        <dbReference type="ARBA" id="ARBA00022842"/>
    </source>
</evidence>
<evidence type="ECO:0000256" key="9">
    <source>
        <dbReference type="ARBA" id="ARBA00023204"/>
    </source>
</evidence>
<dbReference type="EC" id="3.6.1.55" evidence="12"/>
<name>A0A1T4LRG3_9SPIR</name>
<evidence type="ECO:0000256" key="15">
    <source>
        <dbReference type="ARBA" id="ARBA00041979"/>
    </source>
</evidence>
<evidence type="ECO:0000256" key="13">
    <source>
        <dbReference type="ARBA" id="ARBA00040794"/>
    </source>
</evidence>
<keyword evidence="19" id="KW-1185">Reference proteome</keyword>
<accession>A0A1T4LRG3</accession>
<dbReference type="PANTHER" id="PTHR47707">
    <property type="entry name" value="8-OXO-DGTP DIPHOSPHATASE"/>
    <property type="match status" value="1"/>
</dbReference>
<evidence type="ECO:0000256" key="10">
    <source>
        <dbReference type="ARBA" id="ARBA00035861"/>
    </source>
</evidence>
<evidence type="ECO:0000313" key="19">
    <source>
        <dbReference type="Proteomes" id="UP000190395"/>
    </source>
</evidence>
<dbReference type="GO" id="GO:0044716">
    <property type="term" value="F:8-oxo-GDP phosphatase activity"/>
    <property type="evidence" value="ECO:0007669"/>
    <property type="project" value="TreeGrafter"/>
</dbReference>
<dbReference type="GO" id="GO:0006281">
    <property type="term" value="P:DNA repair"/>
    <property type="evidence" value="ECO:0007669"/>
    <property type="project" value="UniProtKB-KW"/>
</dbReference>
<dbReference type="SUPFAM" id="SSF55811">
    <property type="entry name" value="Nudix"/>
    <property type="match status" value="1"/>
</dbReference>
<evidence type="ECO:0000256" key="14">
    <source>
        <dbReference type="ARBA" id="ARBA00041592"/>
    </source>
</evidence>
<dbReference type="GO" id="GO:0046872">
    <property type="term" value="F:metal ion binding"/>
    <property type="evidence" value="ECO:0007669"/>
    <property type="project" value="UniProtKB-KW"/>
</dbReference>
<evidence type="ECO:0000256" key="16">
    <source>
        <dbReference type="ARBA" id="ARBA00042798"/>
    </source>
</evidence>
<dbReference type="EMBL" id="FUXC01000002">
    <property type="protein sequence ID" value="SJZ57349.1"/>
    <property type="molecule type" value="Genomic_DNA"/>
</dbReference>
<keyword evidence="6" id="KW-0227">DNA damage</keyword>
<keyword evidence="8" id="KW-0460">Magnesium</keyword>
<dbReference type="PANTHER" id="PTHR47707:SF1">
    <property type="entry name" value="NUDIX HYDROLASE FAMILY PROTEIN"/>
    <property type="match status" value="1"/>
</dbReference>
<keyword evidence="7" id="KW-0378">Hydrolase</keyword>
<dbReference type="GO" id="GO:0008413">
    <property type="term" value="F:8-oxo-7,8-dihydroguanosine triphosphate pyrophosphatase activity"/>
    <property type="evidence" value="ECO:0007669"/>
    <property type="project" value="TreeGrafter"/>
</dbReference>
<keyword evidence="9" id="KW-0234">DNA repair</keyword>
<dbReference type="STRING" id="225004.SAMN02745152_00656"/>
<evidence type="ECO:0000256" key="6">
    <source>
        <dbReference type="ARBA" id="ARBA00022763"/>
    </source>
</evidence>
<dbReference type="CDD" id="cd03425">
    <property type="entry name" value="NUDIX_MutT_NudA_like"/>
    <property type="match status" value="1"/>
</dbReference>
<dbReference type="OrthoDB" id="9810648at2"/>
<evidence type="ECO:0000256" key="5">
    <source>
        <dbReference type="ARBA" id="ARBA00022723"/>
    </source>
</evidence>
<dbReference type="Pfam" id="PF00293">
    <property type="entry name" value="NUDIX"/>
    <property type="match status" value="1"/>
</dbReference>
<evidence type="ECO:0000313" key="18">
    <source>
        <dbReference type="EMBL" id="SJZ57349.1"/>
    </source>
</evidence>
<keyword evidence="3" id="KW-0515">Mutator protein</keyword>
<keyword evidence="5" id="KW-0479">Metal-binding</keyword>
<dbReference type="GeneID" id="303366923"/>
<dbReference type="InterPro" id="IPR047127">
    <property type="entry name" value="MutT-like"/>
</dbReference>
<evidence type="ECO:0000256" key="12">
    <source>
        <dbReference type="ARBA" id="ARBA00038905"/>
    </source>
</evidence>